<keyword evidence="4 10" id="KW-0472">Membrane</keyword>
<evidence type="ECO:0000256" key="2">
    <source>
        <dbReference type="ARBA" id="ARBA00022692"/>
    </source>
</evidence>
<dbReference type="FunFam" id="1.20.1250.20:FF:000011">
    <property type="entry name" value="MFS multidrug transporter, putative"/>
    <property type="match status" value="1"/>
</dbReference>
<feature type="region of interest" description="Disordered" evidence="9">
    <location>
        <begin position="1"/>
        <end position="115"/>
    </location>
</feature>
<evidence type="ECO:0000259" key="11">
    <source>
        <dbReference type="PROSITE" id="PS50850"/>
    </source>
</evidence>
<evidence type="ECO:0000256" key="10">
    <source>
        <dbReference type="SAM" id="Phobius"/>
    </source>
</evidence>
<feature type="transmembrane region" description="Helical" evidence="10">
    <location>
        <begin position="355"/>
        <end position="381"/>
    </location>
</feature>
<evidence type="ECO:0000313" key="13">
    <source>
        <dbReference type="Proteomes" id="UP000215453"/>
    </source>
</evidence>
<protein>
    <recommendedName>
        <fullName evidence="7">Cercosporin MFS transporter CTB4</fullName>
    </recommendedName>
    <alternativeName>
        <fullName evidence="8">Cercosporin toxin biosynthesis cluster protein 4</fullName>
    </alternativeName>
</protein>
<feature type="compositionally biased region" description="Basic residues" evidence="9">
    <location>
        <begin position="66"/>
        <end position="75"/>
    </location>
</feature>
<feature type="domain" description="Major facilitator superfamily (MFS) profile" evidence="11">
    <location>
        <begin position="125"/>
        <end position="575"/>
    </location>
</feature>
<proteinExistence type="inferred from homology"/>
<dbReference type="InterPro" id="IPR011701">
    <property type="entry name" value="MFS"/>
</dbReference>
<organism evidence="12 13">
    <name type="scientific">Zymoseptoria tritici ST99CH_1A5</name>
    <dbReference type="NCBI Taxonomy" id="1276529"/>
    <lineage>
        <taxon>Eukaryota</taxon>
        <taxon>Fungi</taxon>
        <taxon>Dikarya</taxon>
        <taxon>Ascomycota</taxon>
        <taxon>Pezizomycotina</taxon>
        <taxon>Dothideomycetes</taxon>
        <taxon>Dothideomycetidae</taxon>
        <taxon>Mycosphaerellales</taxon>
        <taxon>Mycosphaerellaceae</taxon>
        <taxon>Zymoseptoria</taxon>
    </lineage>
</organism>
<dbReference type="PROSITE" id="PS50850">
    <property type="entry name" value="MFS"/>
    <property type="match status" value="1"/>
</dbReference>
<evidence type="ECO:0000256" key="3">
    <source>
        <dbReference type="ARBA" id="ARBA00022989"/>
    </source>
</evidence>
<dbReference type="CDD" id="cd17323">
    <property type="entry name" value="MFS_Tpo1_MDR_like"/>
    <property type="match status" value="1"/>
</dbReference>
<feature type="compositionally biased region" description="Basic and acidic residues" evidence="9">
    <location>
        <begin position="32"/>
        <end position="45"/>
    </location>
</feature>
<accession>A0A1Y6LFA9</accession>
<dbReference type="Proteomes" id="UP000215453">
    <property type="component" value="Chromosome 4"/>
</dbReference>
<dbReference type="GO" id="GO:0140115">
    <property type="term" value="P:export across plasma membrane"/>
    <property type="evidence" value="ECO:0007669"/>
    <property type="project" value="UniProtKB-ARBA"/>
</dbReference>
<feature type="transmembrane region" description="Helical" evidence="10">
    <location>
        <begin position="155"/>
        <end position="179"/>
    </location>
</feature>
<reference evidence="12 13" key="1">
    <citation type="submission" date="2016-10" db="EMBL/GenBank/DDBJ databases">
        <authorList>
            <person name="Varghese N."/>
        </authorList>
    </citation>
    <scope>NUCLEOTIDE SEQUENCE [LARGE SCALE GENOMIC DNA]</scope>
</reference>
<dbReference type="GO" id="GO:0022857">
    <property type="term" value="F:transmembrane transporter activity"/>
    <property type="evidence" value="ECO:0007669"/>
    <property type="project" value="InterPro"/>
</dbReference>
<dbReference type="AlphaFoldDB" id="A0A1Y6LFA9"/>
<dbReference type="InterPro" id="IPR005829">
    <property type="entry name" value="Sugar_transporter_CS"/>
</dbReference>
<feature type="transmembrane region" description="Helical" evidence="10">
    <location>
        <begin position="123"/>
        <end position="143"/>
    </location>
</feature>
<evidence type="ECO:0000256" key="7">
    <source>
        <dbReference type="ARBA" id="ARBA00069139"/>
    </source>
</evidence>
<feature type="transmembrane region" description="Helical" evidence="10">
    <location>
        <begin position="191"/>
        <end position="210"/>
    </location>
</feature>
<feature type="transmembrane region" description="Helical" evidence="10">
    <location>
        <begin position="393"/>
        <end position="413"/>
    </location>
</feature>
<dbReference type="Pfam" id="PF07690">
    <property type="entry name" value="MFS_1"/>
    <property type="match status" value="1"/>
</dbReference>
<keyword evidence="3 10" id="KW-1133">Transmembrane helix</keyword>
<name>A0A1Y6LFA9_ZYMTR</name>
<keyword evidence="2 10" id="KW-0812">Transmembrane</keyword>
<dbReference type="InterPro" id="IPR036259">
    <property type="entry name" value="MFS_trans_sf"/>
</dbReference>
<feature type="compositionally biased region" description="Basic and acidic residues" evidence="9">
    <location>
        <begin position="83"/>
        <end position="101"/>
    </location>
</feature>
<dbReference type="SUPFAM" id="SSF103473">
    <property type="entry name" value="MFS general substrate transporter"/>
    <property type="match status" value="1"/>
</dbReference>
<feature type="transmembrane region" description="Helical" evidence="10">
    <location>
        <begin position="539"/>
        <end position="559"/>
    </location>
</feature>
<gene>
    <name evidence="12" type="ORF">ZT1A5_G4672</name>
</gene>
<dbReference type="Gene3D" id="1.20.1250.20">
    <property type="entry name" value="MFS general substrate transporter like domains"/>
    <property type="match status" value="1"/>
</dbReference>
<comment type="function">
    <text evidence="6">MFS transporter; part of the gene cluster that mediates the biosynthesis of cercosporin, a light-activated, non-host-selective toxin. The perylenequinone chromophore of cercosporin absorbs light energy to attain an electronically-activated triplet state and produces active oxygen species such as the hydroxyl radical, superoxide, hydrogen peroxide or singlet oxygen upon reaction with oxygen molecules. These reactive oxygen species cause damage to various cellular components including lipids, proteins and nucleic acids. Responsible for secretion and accumulation of cercosporin, but does not play any roles in self-protection against the toxicity of cercosporin.</text>
</comment>
<dbReference type="PROSITE" id="PS00216">
    <property type="entry name" value="SUGAR_TRANSPORT_1"/>
    <property type="match status" value="1"/>
</dbReference>
<dbReference type="GO" id="GO:0042908">
    <property type="term" value="P:xenobiotic transport"/>
    <property type="evidence" value="ECO:0007669"/>
    <property type="project" value="UniProtKB-ARBA"/>
</dbReference>
<evidence type="ECO:0000256" key="9">
    <source>
        <dbReference type="SAM" id="MobiDB-lite"/>
    </source>
</evidence>
<feature type="transmembrane region" description="Helical" evidence="10">
    <location>
        <begin position="504"/>
        <end position="527"/>
    </location>
</feature>
<dbReference type="InterPro" id="IPR020846">
    <property type="entry name" value="MFS_dom"/>
</dbReference>
<comment type="similarity">
    <text evidence="5">Belongs to the major facilitator superfamily. CAR1 family.</text>
</comment>
<dbReference type="GO" id="GO:0005886">
    <property type="term" value="C:plasma membrane"/>
    <property type="evidence" value="ECO:0007669"/>
    <property type="project" value="TreeGrafter"/>
</dbReference>
<dbReference type="PANTHER" id="PTHR23502:SF7">
    <property type="entry name" value="DRUG_PROTON ANTIPORTER YHK8-RELATED"/>
    <property type="match status" value="1"/>
</dbReference>
<sequence>MAAEAETEHSLQGSDSEKKEAWEEIEAPVSAARDREGDNSEKQYEAIRTNTRTGSQRPHPAPLRQTRSRSSARSHRSYDGYTVDDRDHDGTNEEESSKNEFEVQFDGDSDPMDPKNRPEARKWLVVFIVSAGSLCVTCASSLYTSTYDQMEVEFGVSRLVATIGLTTYVVGLGLGPMFLSPLSEFYGRRNIYICAFGMFLIWLIPCAVAPNIATMLVARFFDGLAGSAFLSVAGGTVGDMFTKDKLSAPMMIYTASPFMGPEVGPLIGGFINQFADWRWSFYVLIIWAGIQWILIVAFVPETYAPVLLRRKAMMLRKEKNDDRWKAPIEIMDRSITQTVLWSCIRPFQLLCFETMVLLLCLLSAILLGILYLFFGAFALVFQNNHGFNQWQTGLSFLGILVGMLIGVSCDPLWRRNYIRLVDKNDGISEPEFRLPPTILGAVLVPGLDGRLLAVFIGLRQSSSADSSDSGTYSASAEFLPFSLRRWVITIANEGLYVDDQEYPLYAASALAANSFARSSFAAAFPLFGVQMYNHMGYQWASSLLAFIALAMVPFPYLFFKHGKQLRAKSRYAQSK</sequence>
<evidence type="ECO:0000256" key="1">
    <source>
        <dbReference type="ARBA" id="ARBA00004141"/>
    </source>
</evidence>
<dbReference type="EMBL" id="LT882679">
    <property type="protein sequence ID" value="SMY23232.1"/>
    <property type="molecule type" value="Genomic_DNA"/>
</dbReference>
<evidence type="ECO:0000256" key="5">
    <source>
        <dbReference type="ARBA" id="ARBA00038347"/>
    </source>
</evidence>
<evidence type="ECO:0000313" key="12">
    <source>
        <dbReference type="EMBL" id="SMY23232.1"/>
    </source>
</evidence>
<comment type="subcellular location">
    <subcellularLocation>
        <location evidence="1">Membrane</location>
        <topology evidence="1">Multi-pass membrane protein</topology>
    </subcellularLocation>
</comment>
<evidence type="ECO:0000256" key="8">
    <source>
        <dbReference type="ARBA" id="ARBA00077167"/>
    </source>
</evidence>
<evidence type="ECO:0000256" key="6">
    <source>
        <dbReference type="ARBA" id="ARBA00053977"/>
    </source>
</evidence>
<evidence type="ECO:0000256" key="4">
    <source>
        <dbReference type="ARBA" id="ARBA00023136"/>
    </source>
</evidence>
<feature type="transmembrane region" description="Helical" evidence="10">
    <location>
        <begin position="281"/>
        <end position="308"/>
    </location>
</feature>
<dbReference type="PANTHER" id="PTHR23502">
    <property type="entry name" value="MAJOR FACILITATOR SUPERFAMILY"/>
    <property type="match status" value="1"/>
</dbReference>